<feature type="transmembrane region" description="Helical" evidence="2">
    <location>
        <begin position="91"/>
        <end position="111"/>
    </location>
</feature>
<sequence>MAVFITVGVGSLALTGLAWQLAKSFGWQLYRTLGADIRVRRMRKFYEVLITLLKLDIFFFLAFAVQMFFLVDTTDKTVWLTIGGTPLARSQVLIGLAIPGAILLLGLSFFGIMRESKYVTMFVMVCFCAAEPYFIYQAVYLHQPANRDRYRLSLKYLTFFIVVTMLLVLATLLLMAYCYRDFGKGLLISGSRRKQARVRTPFAIDDETTELNVDDNDTSSPSNQTGGTGEGGLMAYAALQKVQKDYNIVPQKAYPQQPPFKPHHLQQHQGAQQHVPTNHLDLQSTRLSSKSQTSIAPAPVPDDALNSNSSHHLLGPKMEIE</sequence>
<gene>
    <name evidence="3" type="ORF">DFQ27_009304</name>
</gene>
<evidence type="ECO:0000256" key="1">
    <source>
        <dbReference type="SAM" id="MobiDB-lite"/>
    </source>
</evidence>
<comment type="caution">
    <text evidence="3">The sequence shown here is derived from an EMBL/GenBank/DDBJ whole genome shotgun (WGS) entry which is preliminary data.</text>
</comment>
<dbReference type="GO" id="GO:0005794">
    <property type="term" value="C:Golgi apparatus"/>
    <property type="evidence" value="ECO:0007669"/>
    <property type="project" value="TreeGrafter"/>
</dbReference>
<feature type="transmembrane region" description="Helical" evidence="2">
    <location>
        <begin position="118"/>
        <end position="136"/>
    </location>
</feature>
<dbReference type="Proteomes" id="UP000807716">
    <property type="component" value="Unassembled WGS sequence"/>
</dbReference>
<keyword evidence="4" id="KW-1185">Reference proteome</keyword>
<evidence type="ECO:0000313" key="3">
    <source>
        <dbReference type="EMBL" id="KAG0266946.1"/>
    </source>
</evidence>
<feature type="compositionally biased region" description="Polar residues" evidence="1">
    <location>
        <begin position="280"/>
        <end position="295"/>
    </location>
</feature>
<name>A0A9P6QHU9_9FUNG</name>
<feature type="transmembrane region" description="Helical" evidence="2">
    <location>
        <begin position="156"/>
        <end position="179"/>
    </location>
</feature>
<dbReference type="InterPro" id="IPR040410">
    <property type="entry name" value="UPF0658_Golgi"/>
</dbReference>
<proteinExistence type="predicted"/>
<dbReference type="PANTHER" id="PTHR34391">
    <property type="entry name" value="UPF0658 GOLGI APPARATUS MEMBRANE PROTEIN C1952.10C-RELATED"/>
    <property type="match status" value="1"/>
</dbReference>
<feature type="region of interest" description="Disordered" evidence="1">
    <location>
        <begin position="252"/>
        <end position="321"/>
    </location>
</feature>
<accession>A0A9P6QHU9</accession>
<keyword evidence="2" id="KW-0812">Transmembrane</keyword>
<evidence type="ECO:0000313" key="4">
    <source>
        <dbReference type="Proteomes" id="UP000807716"/>
    </source>
</evidence>
<keyword evidence="2" id="KW-1133">Transmembrane helix</keyword>
<reference evidence="3" key="1">
    <citation type="journal article" date="2020" name="Fungal Divers.">
        <title>Resolving the Mortierellaceae phylogeny through synthesis of multi-gene phylogenetics and phylogenomics.</title>
        <authorList>
            <person name="Vandepol N."/>
            <person name="Liber J."/>
            <person name="Desiro A."/>
            <person name="Na H."/>
            <person name="Kennedy M."/>
            <person name="Barry K."/>
            <person name="Grigoriev I.V."/>
            <person name="Miller A.N."/>
            <person name="O'Donnell K."/>
            <person name="Stajich J.E."/>
            <person name="Bonito G."/>
        </authorList>
    </citation>
    <scope>NUCLEOTIDE SEQUENCE</scope>
    <source>
        <strain evidence="3">BC1065</strain>
    </source>
</reference>
<protein>
    <submittedName>
        <fullName evidence="3">Uncharacterized protein</fullName>
    </submittedName>
</protein>
<organism evidence="3 4">
    <name type="scientific">Actinomortierella ambigua</name>
    <dbReference type="NCBI Taxonomy" id="1343610"/>
    <lineage>
        <taxon>Eukaryota</taxon>
        <taxon>Fungi</taxon>
        <taxon>Fungi incertae sedis</taxon>
        <taxon>Mucoromycota</taxon>
        <taxon>Mortierellomycotina</taxon>
        <taxon>Mortierellomycetes</taxon>
        <taxon>Mortierellales</taxon>
        <taxon>Mortierellaceae</taxon>
        <taxon>Actinomortierella</taxon>
    </lineage>
</organism>
<dbReference type="PANTHER" id="PTHR34391:SF1">
    <property type="entry name" value="UPF0658 GOLGI APPARATUS MEMBRANE PROTEIN C1952.10C-RELATED"/>
    <property type="match status" value="1"/>
</dbReference>
<feature type="region of interest" description="Disordered" evidence="1">
    <location>
        <begin position="210"/>
        <end position="230"/>
    </location>
</feature>
<dbReference type="AlphaFoldDB" id="A0A9P6QHU9"/>
<feature type="transmembrane region" description="Helical" evidence="2">
    <location>
        <begin position="48"/>
        <end position="71"/>
    </location>
</feature>
<dbReference type="OrthoDB" id="2448307at2759"/>
<dbReference type="EMBL" id="JAAAJB010000084">
    <property type="protein sequence ID" value="KAG0266946.1"/>
    <property type="molecule type" value="Genomic_DNA"/>
</dbReference>
<evidence type="ECO:0000256" key="2">
    <source>
        <dbReference type="SAM" id="Phobius"/>
    </source>
</evidence>
<keyword evidence="2" id="KW-0472">Membrane</keyword>